<gene>
    <name evidence="2" type="ORF">ACFOZ4_04350</name>
</gene>
<reference evidence="3" key="1">
    <citation type="journal article" date="2019" name="Int. J. Syst. Evol. Microbiol.">
        <title>The Global Catalogue of Microorganisms (GCM) 10K type strain sequencing project: providing services to taxonomists for standard genome sequencing and annotation.</title>
        <authorList>
            <consortium name="The Broad Institute Genomics Platform"/>
            <consortium name="The Broad Institute Genome Sequencing Center for Infectious Disease"/>
            <person name="Wu L."/>
            <person name="Ma J."/>
        </authorList>
    </citation>
    <scope>NUCLEOTIDE SEQUENCE [LARGE SCALE GENOMIC DNA]</scope>
    <source>
        <strain evidence="3">CGMCC 4.7289</strain>
    </source>
</reference>
<name>A0ABV8LGD5_9ACTN</name>
<dbReference type="InterPro" id="IPR016047">
    <property type="entry name" value="M23ase_b-sheet_dom"/>
</dbReference>
<dbReference type="InterPro" id="IPR050570">
    <property type="entry name" value="Cell_wall_metabolism_enzyme"/>
</dbReference>
<dbReference type="Proteomes" id="UP001595816">
    <property type="component" value="Unassembled WGS sequence"/>
</dbReference>
<evidence type="ECO:0000313" key="2">
    <source>
        <dbReference type="EMBL" id="MFC4129829.1"/>
    </source>
</evidence>
<dbReference type="Gene3D" id="2.70.70.10">
    <property type="entry name" value="Glucose Permease (Domain IIA)"/>
    <property type="match status" value="1"/>
</dbReference>
<sequence>MPEDNSKTVLDAGRRRVAYLVTRVRGGLASKSRKVIVVTALAGITGVGLAAANLSTTPTTPTSADALDSSRNAAAMIADRSARDAAASASASASASADAAKKAADAKKAAEAAAAKKAAEAKKAAAWVSPLPGAQITSCYGQRWGVLHAGIDFAAAENTPEHAVGAGTVVAAGWNYSGYGISVLIDHGNGTYTHYAHMNKTAVKAGQKVTPGQVIGYEGSTGDSTGPHLHFEVWKGMWGQINPASWLKSHGIATSCS</sequence>
<protein>
    <submittedName>
        <fullName evidence="2">M23 family metallopeptidase</fullName>
        <ecNumber evidence="2">3.4.24.-</ecNumber>
    </submittedName>
</protein>
<dbReference type="GO" id="GO:0016787">
    <property type="term" value="F:hydrolase activity"/>
    <property type="evidence" value="ECO:0007669"/>
    <property type="project" value="UniProtKB-KW"/>
</dbReference>
<feature type="domain" description="M23ase beta-sheet core" evidence="1">
    <location>
        <begin position="148"/>
        <end position="236"/>
    </location>
</feature>
<dbReference type="InterPro" id="IPR011055">
    <property type="entry name" value="Dup_hybrid_motif"/>
</dbReference>
<accession>A0ABV8LGD5</accession>
<keyword evidence="2" id="KW-0378">Hydrolase</keyword>
<dbReference type="Pfam" id="PF01551">
    <property type="entry name" value="Peptidase_M23"/>
    <property type="match status" value="1"/>
</dbReference>
<dbReference type="RefSeq" id="WP_253760071.1">
    <property type="nucleotide sequence ID" value="NZ_JAMZDZ010000001.1"/>
</dbReference>
<comment type="caution">
    <text evidence="2">The sequence shown here is derived from an EMBL/GenBank/DDBJ whole genome shotgun (WGS) entry which is preliminary data.</text>
</comment>
<evidence type="ECO:0000259" key="1">
    <source>
        <dbReference type="Pfam" id="PF01551"/>
    </source>
</evidence>
<organism evidence="2 3">
    <name type="scientific">Hamadaea flava</name>
    <dbReference type="NCBI Taxonomy" id="1742688"/>
    <lineage>
        <taxon>Bacteria</taxon>
        <taxon>Bacillati</taxon>
        <taxon>Actinomycetota</taxon>
        <taxon>Actinomycetes</taxon>
        <taxon>Micromonosporales</taxon>
        <taxon>Micromonosporaceae</taxon>
        <taxon>Hamadaea</taxon>
    </lineage>
</organism>
<dbReference type="CDD" id="cd12797">
    <property type="entry name" value="M23_peptidase"/>
    <property type="match status" value="1"/>
</dbReference>
<evidence type="ECO:0000313" key="3">
    <source>
        <dbReference type="Proteomes" id="UP001595816"/>
    </source>
</evidence>
<dbReference type="EC" id="3.4.24.-" evidence="2"/>
<dbReference type="PANTHER" id="PTHR21666">
    <property type="entry name" value="PEPTIDASE-RELATED"/>
    <property type="match status" value="1"/>
</dbReference>
<dbReference type="EMBL" id="JBHSAY010000003">
    <property type="protein sequence ID" value="MFC4129829.1"/>
    <property type="molecule type" value="Genomic_DNA"/>
</dbReference>
<dbReference type="SUPFAM" id="SSF51261">
    <property type="entry name" value="Duplicated hybrid motif"/>
    <property type="match status" value="1"/>
</dbReference>
<proteinExistence type="predicted"/>
<dbReference type="PANTHER" id="PTHR21666:SF270">
    <property type="entry name" value="MUREIN HYDROLASE ACTIVATOR ENVC"/>
    <property type="match status" value="1"/>
</dbReference>
<keyword evidence="3" id="KW-1185">Reference proteome</keyword>